<dbReference type="AlphaFoldDB" id="A0A919ISA1"/>
<name>A0A919ISA1_9ACTN</name>
<evidence type="ECO:0000256" key="1">
    <source>
        <dbReference type="SAM" id="MobiDB-lite"/>
    </source>
</evidence>
<evidence type="ECO:0000259" key="3">
    <source>
        <dbReference type="PROSITE" id="PS51662"/>
    </source>
</evidence>
<dbReference type="RefSeq" id="WP_203748967.1">
    <property type="nucleotide sequence ID" value="NZ_BAAAUC010000051.1"/>
</dbReference>
<dbReference type="InterPro" id="IPR011042">
    <property type="entry name" value="6-blade_b-propeller_TolB-like"/>
</dbReference>
<dbReference type="GO" id="GO:0016158">
    <property type="term" value="F:inositol hexakisphosphate 3-phosphatase activity"/>
    <property type="evidence" value="ECO:0007669"/>
    <property type="project" value="InterPro"/>
</dbReference>
<keyword evidence="5" id="KW-1185">Reference proteome</keyword>
<dbReference type="SUPFAM" id="SSF50956">
    <property type="entry name" value="Thermostable phytase (3-phytase)"/>
    <property type="match status" value="1"/>
</dbReference>
<comment type="caution">
    <text evidence="4">The sequence shown here is derived from an EMBL/GenBank/DDBJ whole genome shotgun (WGS) entry which is preliminary data.</text>
</comment>
<protein>
    <submittedName>
        <fullName evidence="4">Hydrolase</fullName>
    </submittedName>
</protein>
<dbReference type="Gene3D" id="2.120.10.30">
    <property type="entry name" value="TolB, C-terminal domain"/>
    <property type="match status" value="1"/>
</dbReference>
<feature type="domain" description="BPP" evidence="3">
    <location>
        <begin position="22"/>
        <end position="406"/>
    </location>
</feature>
<feature type="chain" id="PRO_5036789238" evidence="2">
    <location>
        <begin position="25"/>
        <end position="406"/>
    </location>
</feature>
<organism evidence="4 5">
    <name type="scientific">Actinoplanes cyaneus</name>
    <dbReference type="NCBI Taxonomy" id="52696"/>
    <lineage>
        <taxon>Bacteria</taxon>
        <taxon>Bacillati</taxon>
        <taxon>Actinomycetota</taxon>
        <taxon>Actinomycetes</taxon>
        <taxon>Micromonosporales</taxon>
        <taxon>Micromonosporaceae</taxon>
        <taxon>Actinoplanes</taxon>
    </lineage>
</organism>
<dbReference type="Proteomes" id="UP000619479">
    <property type="component" value="Unassembled WGS sequence"/>
</dbReference>
<accession>A0A919ISA1</accession>
<dbReference type="InterPro" id="IPR003431">
    <property type="entry name" value="B-propeller_Phytase"/>
</dbReference>
<feature type="signal peptide" evidence="2">
    <location>
        <begin position="1"/>
        <end position="24"/>
    </location>
</feature>
<evidence type="ECO:0000256" key="2">
    <source>
        <dbReference type="SAM" id="SignalP"/>
    </source>
</evidence>
<proteinExistence type="predicted"/>
<gene>
    <name evidence="4" type="ORF">Acy02nite_65340</name>
</gene>
<keyword evidence="4" id="KW-0378">Hydrolase</keyword>
<feature type="region of interest" description="Disordered" evidence="1">
    <location>
        <begin position="24"/>
        <end position="48"/>
    </location>
</feature>
<reference evidence="4" key="1">
    <citation type="submission" date="2021-01" db="EMBL/GenBank/DDBJ databases">
        <title>Whole genome shotgun sequence of Actinoplanes cyaneus NBRC 14990.</title>
        <authorList>
            <person name="Komaki H."/>
            <person name="Tamura T."/>
        </authorList>
    </citation>
    <scope>NUCLEOTIDE SEQUENCE</scope>
    <source>
        <strain evidence="4">NBRC 14990</strain>
    </source>
</reference>
<dbReference type="Pfam" id="PF02333">
    <property type="entry name" value="Phytase"/>
    <property type="match status" value="2"/>
</dbReference>
<evidence type="ECO:0000313" key="4">
    <source>
        <dbReference type="EMBL" id="GID68653.1"/>
    </source>
</evidence>
<evidence type="ECO:0000313" key="5">
    <source>
        <dbReference type="Proteomes" id="UP000619479"/>
    </source>
</evidence>
<sequence>MQRTSGIAALVALTTLAAGAPAFASERPARETTAKVETPALYDDEAGGDADADDPAIWVNQANKARSLVIGTAKNGGLRVYDLSGREVQTITTPEGGRFNNVDLISGFKLGNQRVDLAVVTDRGLDKLRIYRITAAGLTDVTSADAPFLFSKDAAEVEEQATGYGLATYDRYAVVSRRHSTRLGIFRLEEKHGRVTYRTSDTLDLPSSFRLPNGGTWSPCEEPGEGPQVEGMVVDAEAGVLYAAQEDVALWRINLAGGTFSSIPRIVERTKEYGVPATWNTTTEECDLDSANDPGFGGRIAADVEGTTLYSTGKRDGYLIVSSQGDSKFYVYDRRTNKPVTLFTVTDGPRADGVQHSDGAAATSVALPGYPKGLLVLHDGENTPDDGRTSTNFKFIDWRNLHLAKI</sequence>
<dbReference type="PROSITE" id="PS51662">
    <property type="entry name" value="BP_PHYTASE"/>
    <property type="match status" value="1"/>
</dbReference>
<keyword evidence="2" id="KW-0732">Signal</keyword>
<dbReference type="EMBL" id="BOMH01000050">
    <property type="protein sequence ID" value="GID68653.1"/>
    <property type="molecule type" value="Genomic_DNA"/>
</dbReference>